<dbReference type="AlphaFoldDB" id="E6LYC8"/>
<proteinExistence type="predicted"/>
<sequence length="72" mass="8231">MTMTLSPKYNMKKNQTMANRAFIIPTYGLDMGFSTSLHNSLAQSEERLSQSAFPNRRIRNAQLNLVRAILKL</sequence>
<evidence type="ECO:0000313" key="2">
    <source>
        <dbReference type="Proteomes" id="UP000005573"/>
    </source>
</evidence>
<dbReference type="HOGENOM" id="CLU_2717927_0_0_11"/>
<protein>
    <submittedName>
        <fullName evidence="1">Uncharacterized protein</fullName>
    </submittedName>
</protein>
<dbReference type="EMBL" id="AEPY01000007">
    <property type="protein sequence ID" value="EFU80171.1"/>
    <property type="molecule type" value="Genomic_DNA"/>
</dbReference>
<accession>E6LYC8</accession>
<organism evidence="1 2">
    <name type="scientific">Mobiluncus curtisii ATCC 51333</name>
    <dbReference type="NCBI Taxonomy" id="887326"/>
    <lineage>
        <taxon>Bacteria</taxon>
        <taxon>Bacillati</taxon>
        <taxon>Actinomycetota</taxon>
        <taxon>Actinomycetes</taxon>
        <taxon>Actinomycetales</taxon>
        <taxon>Actinomycetaceae</taxon>
        <taxon>Mobiluncus</taxon>
    </lineage>
</organism>
<name>E6LYC8_9ACTO</name>
<gene>
    <name evidence="1" type="ORF">HMPREF0388_0865</name>
</gene>
<comment type="caution">
    <text evidence="1">The sequence shown here is derived from an EMBL/GenBank/DDBJ whole genome shotgun (WGS) entry which is preliminary data.</text>
</comment>
<reference evidence="1 2" key="1">
    <citation type="submission" date="2010-12" db="EMBL/GenBank/DDBJ databases">
        <authorList>
            <person name="Muzny D."/>
            <person name="Qin X."/>
            <person name="Deng J."/>
            <person name="Jiang H."/>
            <person name="Liu Y."/>
            <person name="Qu J."/>
            <person name="Song X.-Z."/>
            <person name="Zhang L."/>
            <person name="Thornton R."/>
            <person name="Coyle M."/>
            <person name="Francisco L."/>
            <person name="Jackson L."/>
            <person name="Javaid M."/>
            <person name="Korchina V."/>
            <person name="Kovar C."/>
            <person name="Mata R."/>
            <person name="Mathew T."/>
            <person name="Ngo R."/>
            <person name="Nguyen L."/>
            <person name="Nguyen N."/>
            <person name="Okwuonu G."/>
            <person name="Ongeri F."/>
            <person name="Pham C."/>
            <person name="Simmons D."/>
            <person name="Wilczek-Boney K."/>
            <person name="Hale W."/>
            <person name="Jakkamsetti A."/>
            <person name="Pham P."/>
            <person name="Ruth R."/>
            <person name="San Lucas F."/>
            <person name="Warren J."/>
            <person name="Zhang J."/>
            <person name="Zhao Z."/>
            <person name="Zhou C."/>
            <person name="Zhu D."/>
            <person name="Lee S."/>
            <person name="Bess C."/>
            <person name="Blankenburg K."/>
            <person name="Forbes L."/>
            <person name="Fu Q."/>
            <person name="Gubbala S."/>
            <person name="Hirani K."/>
            <person name="Jayaseelan J.C."/>
            <person name="Lara F."/>
            <person name="Munidasa M."/>
            <person name="Palculict T."/>
            <person name="Patil S."/>
            <person name="Pu L.-L."/>
            <person name="Saada N."/>
            <person name="Tang L."/>
            <person name="Weissenberger G."/>
            <person name="Zhu Y."/>
            <person name="Hemphill L."/>
            <person name="Shang Y."/>
            <person name="Youmans B."/>
            <person name="Ayvaz T."/>
            <person name="Ross M."/>
            <person name="Santibanez J."/>
            <person name="Aqrawi P."/>
            <person name="Gross S."/>
            <person name="Joshi V."/>
            <person name="Fowler G."/>
            <person name="Nazareth L."/>
            <person name="Reid J."/>
            <person name="Worley K."/>
            <person name="Petrosino J."/>
            <person name="Highlander S."/>
            <person name="Gibbs R."/>
        </authorList>
    </citation>
    <scope>NUCLEOTIDE SEQUENCE [LARGE SCALE GENOMIC DNA]</scope>
    <source>
        <strain evidence="1 2">ATCC 51333</strain>
    </source>
</reference>
<evidence type="ECO:0000313" key="1">
    <source>
        <dbReference type="EMBL" id="EFU80171.1"/>
    </source>
</evidence>
<dbReference type="Proteomes" id="UP000005573">
    <property type="component" value="Unassembled WGS sequence"/>
</dbReference>